<gene>
    <name evidence="1" type="ORF">ROV92_11100</name>
</gene>
<protein>
    <submittedName>
        <fullName evidence="1">Uncharacterized protein</fullName>
    </submittedName>
</protein>
<dbReference type="AlphaFoldDB" id="A0AAJ2JB26"/>
<sequence length="195" mass="21059">MTGNSFSRFYDAGSLEVSTKVLGDFGLDPLSSELMLKLGLPSRLPGEVPVVQFEAPQMADFYGEALLVVAHEPWGKELLLCLSVAGKVIAAGDGGHQFVNSRLSCFLGFLEAYEVFQAQATSSDSMPVVYSQAVMQARLEAFKRGEIHARPARQGFNRYDAIKAMAAAWGRLDPAALAEGSSWSVVLEQLEDGPI</sequence>
<dbReference type="EMBL" id="JAVSKO010000004">
    <property type="protein sequence ID" value="MDT3468531.1"/>
    <property type="molecule type" value="Genomic_DNA"/>
</dbReference>
<name>A0AAJ2JB26_STEMA</name>
<dbReference type="RefSeq" id="WP_308308971.1">
    <property type="nucleotide sequence ID" value="NZ_JAVSKO010000004.1"/>
</dbReference>
<evidence type="ECO:0000313" key="2">
    <source>
        <dbReference type="Proteomes" id="UP001251948"/>
    </source>
</evidence>
<accession>A0AAJ2JB26</accession>
<comment type="caution">
    <text evidence="1">The sequence shown here is derived from an EMBL/GenBank/DDBJ whole genome shotgun (WGS) entry which is preliminary data.</text>
</comment>
<organism evidence="1 2">
    <name type="scientific">Stenotrophomonas maltophilia</name>
    <name type="common">Pseudomonas maltophilia</name>
    <name type="synonym">Xanthomonas maltophilia</name>
    <dbReference type="NCBI Taxonomy" id="40324"/>
    <lineage>
        <taxon>Bacteria</taxon>
        <taxon>Pseudomonadati</taxon>
        <taxon>Pseudomonadota</taxon>
        <taxon>Gammaproteobacteria</taxon>
        <taxon>Lysobacterales</taxon>
        <taxon>Lysobacteraceae</taxon>
        <taxon>Stenotrophomonas</taxon>
        <taxon>Stenotrophomonas maltophilia group</taxon>
    </lineage>
</organism>
<dbReference type="Proteomes" id="UP001251948">
    <property type="component" value="Unassembled WGS sequence"/>
</dbReference>
<proteinExistence type="predicted"/>
<evidence type="ECO:0000313" key="1">
    <source>
        <dbReference type="EMBL" id="MDT3468531.1"/>
    </source>
</evidence>
<reference evidence="1" key="1">
    <citation type="submission" date="2023-07" db="EMBL/GenBank/DDBJ databases">
        <title>Comparative genomics of clinical Stenotrophomonas maltophilia isolates reveals regions of diversity which correlate with colonization and persistence in vivo.</title>
        <authorList>
            <person name="Mcdaniel M.S."/>
            <person name="Swords W.E."/>
            <person name="Sumpter N.A."/>
            <person name="Lindgren N.R."/>
            <person name="Billiot C.E."/>
        </authorList>
    </citation>
    <scope>NUCLEOTIDE SEQUENCE</scope>
    <source>
        <strain evidence="1">Ism4</strain>
    </source>
</reference>